<dbReference type="EMBL" id="JACEIK010001383">
    <property type="protein sequence ID" value="MCD7468929.1"/>
    <property type="molecule type" value="Genomic_DNA"/>
</dbReference>
<organism evidence="2 3">
    <name type="scientific">Datura stramonium</name>
    <name type="common">Jimsonweed</name>
    <name type="synonym">Common thornapple</name>
    <dbReference type="NCBI Taxonomy" id="4076"/>
    <lineage>
        <taxon>Eukaryota</taxon>
        <taxon>Viridiplantae</taxon>
        <taxon>Streptophyta</taxon>
        <taxon>Embryophyta</taxon>
        <taxon>Tracheophyta</taxon>
        <taxon>Spermatophyta</taxon>
        <taxon>Magnoliopsida</taxon>
        <taxon>eudicotyledons</taxon>
        <taxon>Gunneridae</taxon>
        <taxon>Pentapetalae</taxon>
        <taxon>asterids</taxon>
        <taxon>lamiids</taxon>
        <taxon>Solanales</taxon>
        <taxon>Solanaceae</taxon>
        <taxon>Solanoideae</taxon>
        <taxon>Datureae</taxon>
        <taxon>Datura</taxon>
    </lineage>
</organism>
<comment type="caution">
    <text evidence="2">The sequence shown here is derived from an EMBL/GenBank/DDBJ whole genome shotgun (WGS) entry which is preliminary data.</text>
</comment>
<keyword evidence="3" id="KW-1185">Reference proteome</keyword>
<evidence type="ECO:0000313" key="2">
    <source>
        <dbReference type="EMBL" id="MCD7468929.1"/>
    </source>
</evidence>
<name>A0ABS8TBV4_DATST</name>
<evidence type="ECO:0000313" key="3">
    <source>
        <dbReference type="Proteomes" id="UP000823775"/>
    </source>
</evidence>
<feature type="region of interest" description="Disordered" evidence="1">
    <location>
        <begin position="1"/>
        <end position="56"/>
    </location>
</feature>
<reference evidence="2 3" key="1">
    <citation type="journal article" date="2021" name="BMC Genomics">
        <title>Datura genome reveals duplications of psychoactive alkaloid biosynthetic genes and high mutation rate following tissue culture.</title>
        <authorList>
            <person name="Rajewski A."/>
            <person name="Carter-House D."/>
            <person name="Stajich J."/>
            <person name="Litt A."/>
        </authorList>
    </citation>
    <scope>NUCLEOTIDE SEQUENCE [LARGE SCALE GENOMIC DNA]</scope>
    <source>
        <strain evidence="2">AR-01</strain>
    </source>
</reference>
<dbReference type="Proteomes" id="UP000823775">
    <property type="component" value="Unassembled WGS sequence"/>
</dbReference>
<evidence type="ECO:0000256" key="1">
    <source>
        <dbReference type="SAM" id="MobiDB-lite"/>
    </source>
</evidence>
<feature type="compositionally biased region" description="Polar residues" evidence="1">
    <location>
        <begin position="7"/>
        <end position="20"/>
    </location>
</feature>
<proteinExistence type="predicted"/>
<feature type="non-terminal residue" evidence="2">
    <location>
        <position position="1"/>
    </location>
</feature>
<accession>A0ABS8TBV4</accession>
<gene>
    <name evidence="2" type="ORF">HAX54_007483</name>
</gene>
<feature type="compositionally biased region" description="Basic and acidic residues" evidence="1">
    <location>
        <begin position="42"/>
        <end position="56"/>
    </location>
</feature>
<protein>
    <submittedName>
        <fullName evidence="2">Uncharacterized protein</fullName>
    </submittedName>
</protein>
<sequence>SRFINRDQGNWRNRNSTKNEINGAYVPPRVGEPIANDSSSVRMEDGRCDEHDAAKA</sequence>